<protein>
    <submittedName>
        <fullName evidence="3">Uncharacterized protein</fullName>
    </submittedName>
</protein>
<evidence type="ECO:0000256" key="2">
    <source>
        <dbReference type="SAM" id="Phobius"/>
    </source>
</evidence>
<keyword evidence="2" id="KW-0472">Membrane</keyword>
<evidence type="ECO:0000313" key="3">
    <source>
        <dbReference type="EMBL" id="QDU22117.1"/>
    </source>
</evidence>
<feature type="transmembrane region" description="Helical" evidence="2">
    <location>
        <begin position="88"/>
        <end position="109"/>
    </location>
</feature>
<gene>
    <name evidence="3" type="ORF">ETAA1_40930</name>
</gene>
<dbReference type="KEGG" id="uli:ETAA1_40930"/>
<feature type="transmembrane region" description="Helical" evidence="2">
    <location>
        <begin position="115"/>
        <end position="136"/>
    </location>
</feature>
<dbReference type="RefSeq" id="WP_145241577.1">
    <property type="nucleotide sequence ID" value="NZ_CP036273.1"/>
</dbReference>
<feature type="region of interest" description="Disordered" evidence="1">
    <location>
        <begin position="40"/>
        <end position="79"/>
    </location>
</feature>
<feature type="compositionally biased region" description="Basic and acidic residues" evidence="1">
    <location>
        <begin position="64"/>
        <end position="79"/>
    </location>
</feature>
<proteinExistence type="predicted"/>
<keyword evidence="2" id="KW-1133">Transmembrane helix</keyword>
<evidence type="ECO:0000256" key="1">
    <source>
        <dbReference type="SAM" id="MobiDB-lite"/>
    </source>
</evidence>
<dbReference type="EMBL" id="CP036273">
    <property type="protein sequence ID" value="QDU22117.1"/>
    <property type="molecule type" value="Genomic_DNA"/>
</dbReference>
<accession>A0A517XX77</accession>
<dbReference type="AlphaFoldDB" id="A0A517XX77"/>
<dbReference type="OrthoDB" id="271578at2"/>
<dbReference type="Proteomes" id="UP000319576">
    <property type="component" value="Chromosome"/>
</dbReference>
<organism evidence="3 4">
    <name type="scientific">Urbifossiella limnaea</name>
    <dbReference type="NCBI Taxonomy" id="2528023"/>
    <lineage>
        <taxon>Bacteria</taxon>
        <taxon>Pseudomonadati</taxon>
        <taxon>Planctomycetota</taxon>
        <taxon>Planctomycetia</taxon>
        <taxon>Gemmatales</taxon>
        <taxon>Gemmataceae</taxon>
        <taxon>Urbifossiella</taxon>
    </lineage>
</organism>
<name>A0A517XX77_9BACT</name>
<keyword evidence="2" id="KW-0812">Transmembrane</keyword>
<reference evidence="3 4" key="1">
    <citation type="submission" date="2019-02" db="EMBL/GenBank/DDBJ databases">
        <title>Deep-cultivation of Planctomycetes and their phenomic and genomic characterization uncovers novel biology.</title>
        <authorList>
            <person name="Wiegand S."/>
            <person name="Jogler M."/>
            <person name="Boedeker C."/>
            <person name="Pinto D."/>
            <person name="Vollmers J."/>
            <person name="Rivas-Marin E."/>
            <person name="Kohn T."/>
            <person name="Peeters S.H."/>
            <person name="Heuer A."/>
            <person name="Rast P."/>
            <person name="Oberbeckmann S."/>
            <person name="Bunk B."/>
            <person name="Jeske O."/>
            <person name="Meyerdierks A."/>
            <person name="Storesund J.E."/>
            <person name="Kallscheuer N."/>
            <person name="Luecker S."/>
            <person name="Lage O.M."/>
            <person name="Pohl T."/>
            <person name="Merkel B.J."/>
            <person name="Hornburger P."/>
            <person name="Mueller R.-W."/>
            <person name="Bruemmer F."/>
            <person name="Labrenz M."/>
            <person name="Spormann A.M."/>
            <person name="Op den Camp H."/>
            <person name="Overmann J."/>
            <person name="Amann R."/>
            <person name="Jetten M.S.M."/>
            <person name="Mascher T."/>
            <person name="Medema M.H."/>
            <person name="Devos D.P."/>
            <person name="Kaster A.-K."/>
            <person name="Ovreas L."/>
            <person name="Rohde M."/>
            <person name="Galperin M.Y."/>
            <person name="Jogler C."/>
        </authorList>
    </citation>
    <scope>NUCLEOTIDE SEQUENCE [LARGE SCALE GENOMIC DNA]</scope>
    <source>
        <strain evidence="3 4">ETA_A1</strain>
    </source>
</reference>
<keyword evidence="4" id="KW-1185">Reference proteome</keyword>
<evidence type="ECO:0000313" key="4">
    <source>
        <dbReference type="Proteomes" id="UP000319576"/>
    </source>
</evidence>
<sequence>MSLLLSCACGKFLRVPDTAAGRQVRCPACGGVLTAPAAEEPDSAEPANYAVRDADAPPPAAEPAPRRERPVRWKSRRGEGRKRAQKQVYLGCGFLSIVAGLLLLILTLVQEEWSGKVLVGGVTLAVIGVVSIVQALTNTMPDDWKDLDSF</sequence>